<dbReference type="InterPro" id="IPR024529">
    <property type="entry name" value="ECF_trnsprt_substrate-spec"/>
</dbReference>
<keyword evidence="1" id="KW-0472">Membrane</keyword>
<accession>A0A084AC20</accession>
<comment type="caution">
    <text evidence="2">The sequence shown here is derived from an EMBL/GenBank/DDBJ whole genome shotgun (WGS) entry which is preliminary data.</text>
</comment>
<dbReference type="AlphaFoldDB" id="A0A084AC20"/>
<protein>
    <submittedName>
        <fullName evidence="2">Pantothenic acid transporter PanT</fullName>
    </submittedName>
</protein>
<dbReference type="PATRIC" id="fig|1415168.3.peg.1048"/>
<dbReference type="EMBL" id="AZSI01000021">
    <property type="protein sequence ID" value="KEY62849.1"/>
    <property type="molecule type" value="Genomic_DNA"/>
</dbReference>
<evidence type="ECO:0000313" key="3">
    <source>
        <dbReference type="Proteomes" id="UP000028401"/>
    </source>
</evidence>
<feature type="transmembrane region" description="Helical" evidence="1">
    <location>
        <begin position="163"/>
        <end position="189"/>
    </location>
</feature>
<keyword evidence="1" id="KW-1133">Transmembrane helix</keyword>
<dbReference type="RefSeq" id="WP_011834573.1">
    <property type="nucleotide sequence ID" value="NZ_AZSI01000021.1"/>
</dbReference>
<organism evidence="2 3">
    <name type="scientific">Lactococcus cremoris subsp. cremoris GE214</name>
    <dbReference type="NCBI Taxonomy" id="1415168"/>
    <lineage>
        <taxon>Bacteria</taxon>
        <taxon>Bacillati</taxon>
        <taxon>Bacillota</taxon>
        <taxon>Bacilli</taxon>
        <taxon>Lactobacillales</taxon>
        <taxon>Streptococcaceae</taxon>
        <taxon>Lactococcus</taxon>
        <taxon>Lactococcus cremoris subsp. cremoris</taxon>
    </lineage>
</organism>
<dbReference type="Pfam" id="PF12822">
    <property type="entry name" value="ECF_trnsprt"/>
    <property type="match status" value="1"/>
</dbReference>
<name>A0A084AC20_LACLC</name>
<feature type="transmembrane region" description="Helical" evidence="1">
    <location>
        <begin position="99"/>
        <end position="119"/>
    </location>
</feature>
<dbReference type="GO" id="GO:0022857">
    <property type="term" value="F:transmembrane transporter activity"/>
    <property type="evidence" value="ECO:0007669"/>
    <property type="project" value="InterPro"/>
</dbReference>
<feature type="transmembrane region" description="Helical" evidence="1">
    <location>
        <begin position="126"/>
        <end position="151"/>
    </location>
</feature>
<keyword evidence="1" id="KW-0812">Transmembrane</keyword>
<reference evidence="2 3" key="1">
    <citation type="submission" date="2014-06" db="EMBL/GenBank/DDBJ databases">
        <title>Draft genome sequence of the putrescine producing strain Lactococcus lactis subsp cremoris GE214.</title>
        <authorList>
            <person name="Ladero V."/>
            <person name="Linares D.M."/>
            <person name="del Rio B."/>
            <person name="Mayo B."/>
            <person name="Martin M.C."/>
            <person name="Fernandez M."/>
            <person name="Alvarez M.A."/>
        </authorList>
    </citation>
    <scope>NUCLEOTIDE SEQUENCE [LARGE SCALE GENOMIC DNA]</scope>
    <source>
        <strain evidence="2 3">GE214</strain>
    </source>
</reference>
<sequence>MKKSKASDVAILAIFIAIMVVVQLFTQFVINVWPFPVKPTLLHLPVIIGSIILGWRKGAFLGLVWGLISFVTATIVTTPTSFLFSPFQPVIGTHHGSPWGLFIAFIPRILVGILPYFVYKIANNRLGAGLAAFAGTATNTVLVLTSIFLFFGSTLKWSLSYLLGAIVATNSLTEVIIAVILTTAIVPALTKARNNS</sequence>
<evidence type="ECO:0000256" key="1">
    <source>
        <dbReference type="SAM" id="Phobius"/>
    </source>
</evidence>
<dbReference type="SMR" id="A0A084AC20"/>
<gene>
    <name evidence="2" type="ORF">U725_00987</name>
</gene>
<dbReference type="Gene3D" id="1.10.1760.20">
    <property type="match status" value="1"/>
</dbReference>
<feature type="transmembrane region" description="Helical" evidence="1">
    <location>
        <begin position="62"/>
        <end position="87"/>
    </location>
</feature>
<proteinExistence type="predicted"/>
<dbReference type="Proteomes" id="UP000028401">
    <property type="component" value="Unassembled WGS sequence"/>
</dbReference>
<feature type="transmembrane region" description="Helical" evidence="1">
    <location>
        <begin position="36"/>
        <end position="55"/>
    </location>
</feature>
<feature type="transmembrane region" description="Helical" evidence="1">
    <location>
        <begin position="9"/>
        <end position="30"/>
    </location>
</feature>
<evidence type="ECO:0000313" key="2">
    <source>
        <dbReference type="EMBL" id="KEY62849.1"/>
    </source>
</evidence>